<accession>A0A8J4QPH0</accession>
<evidence type="ECO:0000313" key="3">
    <source>
        <dbReference type="Proteomes" id="UP000737018"/>
    </source>
</evidence>
<dbReference type="Gene3D" id="3.80.10.10">
    <property type="entry name" value="Ribonuclease Inhibitor"/>
    <property type="match status" value="1"/>
</dbReference>
<dbReference type="EMBL" id="JRKL02005434">
    <property type="protein sequence ID" value="KAF3950476.1"/>
    <property type="molecule type" value="Genomic_DNA"/>
</dbReference>
<feature type="region of interest" description="Disordered" evidence="1">
    <location>
        <begin position="271"/>
        <end position="290"/>
    </location>
</feature>
<dbReference type="SUPFAM" id="SSF52058">
    <property type="entry name" value="L domain-like"/>
    <property type="match status" value="1"/>
</dbReference>
<evidence type="ECO:0000313" key="2">
    <source>
        <dbReference type="EMBL" id="KAF3950476.1"/>
    </source>
</evidence>
<sequence>MKGLEDLHLSHTGISELPPSLGNLTGLKVLSIVSNLTLPGSIYTLQHLETLSLKGNITFPKDVEIDGQPLFTITLSSVSRNHSGFNIHVDISINGSKRTFTNSAIYSETKYGHLCFYCRPQSSLQEQFQDLNLGDQNHVELFCKTNLFYRAPSIKAIGVHVECNCPQPQNVEPLGLSMDNYEARSCTCLCGAQTCCCCLKEVGSTHSAGRASAHSSNLESQIISSDTDGGGSSLVSVPSNSGLPMDVTNGSEFTFGFDATIGDEFDLGSSSINDDSDFSPYPQSKKMRTT</sequence>
<dbReference type="Proteomes" id="UP000737018">
    <property type="component" value="Unassembled WGS sequence"/>
</dbReference>
<keyword evidence="3" id="KW-1185">Reference proteome</keyword>
<proteinExistence type="predicted"/>
<gene>
    <name evidence="2" type="ORF">CMV_023778</name>
</gene>
<dbReference type="AlphaFoldDB" id="A0A8J4QPH0"/>
<organism evidence="2 3">
    <name type="scientific">Castanea mollissima</name>
    <name type="common">Chinese chestnut</name>
    <dbReference type="NCBI Taxonomy" id="60419"/>
    <lineage>
        <taxon>Eukaryota</taxon>
        <taxon>Viridiplantae</taxon>
        <taxon>Streptophyta</taxon>
        <taxon>Embryophyta</taxon>
        <taxon>Tracheophyta</taxon>
        <taxon>Spermatophyta</taxon>
        <taxon>Magnoliopsida</taxon>
        <taxon>eudicotyledons</taxon>
        <taxon>Gunneridae</taxon>
        <taxon>Pentapetalae</taxon>
        <taxon>rosids</taxon>
        <taxon>fabids</taxon>
        <taxon>Fagales</taxon>
        <taxon>Fagaceae</taxon>
        <taxon>Castanea</taxon>
    </lineage>
</organism>
<reference evidence="2" key="1">
    <citation type="submission" date="2020-03" db="EMBL/GenBank/DDBJ databases">
        <title>Castanea mollissima Vanexum genome sequencing.</title>
        <authorList>
            <person name="Staton M."/>
        </authorList>
    </citation>
    <scope>NUCLEOTIDE SEQUENCE</scope>
    <source>
        <tissue evidence="2">Leaf</tissue>
    </source>
</reference>
<dbReference type="OrthoDB" id="1420405at2759"/>
<protein>
    <submittedName>
        <fullName evidence="2">Uncharacterized protein</fullName>
    </submittedName>
</protein>
<comment type="caution">
    <text evidence="2">The sequence shown here is derived from an EMBL/GenBank/DDBJ whole genome shotgun (WGS) entry which is preliminary data.</text>
</comment>
<evidence type="ECO:0000256" key="1">
    <source>
        <dbReference type="SAM" id="MobiDB-lite"/>
    </source>
</evidence>
<name>A0A8J4QPH0_9ROSI</name>
<dbReference type="InterPro" id="IPR032675">
    <property type="entry name" value="LRR_dom_sf"/>
</dbReference>